<reference evidence="7 8" key="1">
    <citation type="submission" date="2015-08" db="EMBL/GenBank/DDBJ databases">
        <title>Genome sequencing of Penicillium nordicum.</title>
        <authorList>
            <person name="Nguyen H.D."/>
            <person name="Seifert K.A."/>
        </authorList>
    </citation>
    <scope>NUCLEOTIDE SEQUENCE [LARGE SCALE GENOMIC DNA]</scope>
    <source>
        <strain evidence="7 8">DAOMC 185683</strain>
    </source>
</reference>
<evidence type="ECO:0000256" key="5">
    <source>
        <dbReference type="ARBA" id="ARBA00038013"/>
    </source>
</evidence>
<protein>
    <submittedName>
        <fullName evidence="7">Uncharacterized protein</fullName>
    </submittedName>
</protein>
<dbReference type="AlphaFoldDB" id="A0A0M8P8K7"/>
<evidence type="ECO:0000313" key="8">
    <source>
        <dbReference type="Proteomes" id="UP000037696"/>
    </source>
</evidence>
<evidence type="ECO:0000256" key="6">
    <source>
        <dbReference type="SAM" id="Phobius"/>
    </source>
</evidence>
<evidence type="ECO:0000256" key="3">
    <source>
        <dbReference type="ARBA" id="ARBA00022989"/>
    </source>
</evidence>
<dbReference type="OrthoDB" id="5336366at2759"/>
<dbReference type="GO" id="GO:0016236">
    <property type="term" value="P:macroautophagy"/>
    <property type="evidence" value="ECO:0007669"/>
    <property type="project" value="TreeGrafter"/>
</dbReference>
<comment type="subcellular location">
    <subcellularLocation>
        <location evidence="1">Membrane</location>
        <topology evidence="1">Multi-pass membrane protein</topology>
    </subcellularLocation>
</comment>
<dbReference type="EMBL" id="LHQQ01000038">
    <property type="protein sequence ID" value="KOS45777.1"/>
    <property type="molecule type" value="Genomic_DNA"/>
</dbReference>
<evidence type="ECO:0000313" key="7">
    <source>
        <dbReference type="EMBL" id="KOS45777.1"/>
    </source>
</evidence>
<organism evidence="7 8">
    <name type="scientific">Penicillium nordicum</name>
    <dbReference type="NCBI Taxonomy" id="229535"/>
    <lineage>
        <taxon>Eukaryota</taxon>
        <taxon>Fungi</taxon>
        <taxon>Dikarya</taxon>
        <taxon>Ascomycota</taxon>
        <taxon>Pezizomycotina</taxon>
        <taxon>Eurotiomycetes</taxon>
        <taxon>Eurotiomycetidae</taxon>
        <taxon>Eurotiales</taxon>
        <taxon>Aspergillaceae</taxon>
        <taxon>Penicillium</taxon>
    </lineage>
</organism>
<evidence type="ECO:0000256" key="2">
    <source>
        <dbReference type="ARBA" id="ARBA00022692"/>
    </source>
</evidence>
<keyword evidence="4 6" id="KW-0472">Membrane</keyword>
<dbReference type="STRING" id="229535.A0A0M8P8K7"/>
<feature type="transmembrane region" description="Helical" evidence="6">
    <location>
        <begin position="165"/>
        <end position="186"/>
    </location>
</feature>
<dbReference type="GO" id="GO:0005741">
    <property type="term" value="C:mitochondrial outer membrane"/>
    <property type="evidence" value="ECO:0007669"/>
    <property type="project" value="TreeGrafter"/>
</dbReference>
<gene>
    <name evidence="7" type="ORF">ACN38_g3249</name>
</gene>
<keyword evidence="8" id="KW-1185">Reference proteome</keyword>
<dbReference type="GO" id="GO:0000422">
    <property type="term" value="P:autophagy of mitochondrion"/>
    <property type="evidence" value="ECO:0007669"/>
    <property type="project" value="TreeGrafter"/>
</dbReference>
<keyword evidence="3 6" id="KW-1133">Transmembrane helix</keyword>
<sequence>MSRRSLGRCLMKPASPQLDLGFLGFMHFYAILYLCFITVKKEEDVDSIAMKNSGPLIGWCVGGPRRHRKKEPSLLCIVDVNLPLNSFQILLYSSNTALRQAIDFSYCDMACPISVSKFVGTVSLGLLTGLSYSTSSITIPALQLLPTATTAARSLNEVKRLTRRYALRLSFLTNSCFCFAWCLSSPRRRHPYMIWLWAFSAISAHGVDFWFNRHLGFKNWASAVIRDVSHFSLVRDSNINKDEDLVVVEAQDDVNGETVQREMDRERRLHRARTWLSGIALSIGIVGLWGDKK</sequence>
<proteinExistence type="inferred from homology"/>
<feature type="transmembrane region" description="Helical" evidence="6">
    <location>
        <begin position="20"/>
        <end position="39"/>
    </location>
</feature>
<comment type="caution">
    <text evidence="7">The sequence shown here is derived from an EMBL/GenBank/DDBJ whole genome shotgun (WGS) entry which is preliminary data.</text>
</comment>
<feature type="transmembrane region" description="Helical" evidence="6">
    <location>
        <begin position="272"/>
        <end position="290"/>
    </location>
</feature>
<feature type="transmembrane region" description="Helical" evidence="6">
    <location>
        <begin position="192"/>
        <end position="211"/>
    </location>
</feature>
<dbReference type="Proteomes" id="UP000037696">
    <property type="component" value="Unassembled WGS sequence"/>
</dbReference>
<accession>A0A0M8P8K7</accession>
<comment type="similarity">
    <text evidence="5">Belongs to the ATG33 family.</text>
</comment>
<dbReference type="PANTHER" id="PTHR37278:SF1">
    <property type="entry name" value="AUTOPHAGY-RELATED PROTEIN 33-RELATED"/>
    <property type="match status" value="1"/>
</dbReference>
<name>A0A0M8P8K7_9EURO</name>
<evidence type="ECO:0000256" key="1">
    <source>
        <dbReference type="ARBA" id="ARBA00004141"/>
    </source>
</evidence>
<evidence type="ECO:0000256" key="4">
    <source>
        <dbReference type="ARBA" id="ARBA00023136"/>
    </source>
</evidence>
<dbReference type="PANTHER" id="PTHR37278">
    <property type="entry name" value="AUTOPHAGY-RELATED PROTEIN 33-RELATED"/>
    <property type="match status" value="1"/>
</dbReference>
<keyword evidence="2 6" id="KW-0812">Transmembrane</keyword>
<dbReference type="InterPro" id="IPR051668">
    <property type="entry name" value="ATG33"/>
</dbReference>